<reference evidence="1" key="1">
    <citation type="submission" date="2019-08" db="EMBL/GenBank/DDBJ databases">
        <authorList>
            <person name="Kucharzyk K."/>
            <person name="Murdoch R.W."/>
            <person name="Higgins S."/>
            <person name="Loffler F."/>
        </authorList>
    </citation>
    <scope>NUCLEOTIDE SEQUENCE</scope>
</reference>
<protein>
    <submittedName>
        <fullName evidence="1">Uncharacterized protein</fullName>
    </submittedName>
</protein>
<sequence length="163" mass="18120">MLETTTFQPISSVRAAAKARALASVSPPGLAGTTSSMVRAGHSLLAMADTPASSIIRTRSAEISFFIREVLLSFLGFFYPYTRYDAKRVPKPDIHKMFFFLCSPSASDPSRMGRNCPNGSCGFNVEPDERFKVKHVKRLKRLAGLLLTRGHAILKKREFLLLR</sequence>
<name>A0A645EFS2_9ZZZZ</name>
<proteinExistence type="predicted"/>
<accession>A0A645EFS2</accession>
<dbReference type="AlphaFoldDB" id="A0A645EFS2"/>
<gene>
    <name evidence="1" type="ORF">SDC9_147793</name>
</gene>
<organism evidence="1">
    <name type="scientific">bioreactor metagenome</name>
    <dbReference type="NCBI Taxonomy" id="1076179"/>
    <lineage>
        <taxon>unclassified sequences</taxon>
        <taxon>metagenomes</taxon>
        <taxon>ecological metagenomes</taxon>
    </lineage>
</organism>
<evidence type="ECO:0000313" key="1">
    <source>
        <dbReference type="EMBL" id="MPN00597.1"/>
    </source>
</evidence>
<dbReference type="EMBL" id="VSSQ01046631">
    <property type="protein sequence ID" value="MPN00597.1"/>
    <property type="molecule type" value="Genomic_DNA"/>
</dbReference>
<comment type="caution">
    <text evidence="1">The sequence shown here is derived from an EMBL/GenBank/DDBJ whole genome shotgun (WGS) entry which is preliminary data.</text>
</comment>